<feature type="domain" description="Trimeric autotransporter adhesin YadA-like stalk" evidence="14">
    <location>
        <begin position="195"/>
        <end position="228"/>
    </location>
</feature>
<dbReference type="InterPro" id="IPR008640">
    <property type="entry name" value="Adhesin_Head_dom"/>
</dbReference>
<accession>A0A2T3HZK2</accession>
<dbReference type="AlphaFoldDB" id="A0A2T3HZK2"/>
<dbReference type="Pfam" id="PF03895">
    <property type="entry name" value="YadA_anchor"/>
    <property type="match status" value="1"/>
</dbReference>
<evidence type="ECO:0000256" key="5">
    <source>
        <dbReference type="ARBA" id="ARBA00022452"/>
    </source>
</evidence>
<feature type="domain" description="Trimeric autotransporter adhesin YadA-like head" evidence="13">
    <location>
        <begin position="80"/>
        <end position="106"/>
    </location>
</feature>
<dbReference type="SUPFAM" id="SSF54523">
    <property type="entry name" value="Pili subunits"/>
    <property type="match status" value="1"/>
</dbReference>
<dbReference type="InterPro" id="IPR008635">
    <property type="entry name" value="Coiled_stalk_dom"/>
</dbReference>
<evidence type="ECO:0000256" key="10">
    <source>
        <dbReference type="ARBA" id="ARBA00023237"/>
    </source>
</evidence>
<feature type="chain" id="PRO_5015468448" description="Adhesin YadA" evidence="11">
    <location>
        <begin position="27"/>
        <end position="372"/>
    </location>
</feature>
<evidence type="ECO:0000313" key="15">
    <source>
        <dbReference type="EMBL" id="PSU07649.1"/>
    </source>
</evidence>
<keyword evidence="5" id="KW-1134">Transmembrane beta strand</keyword>
<evidence type="ECO:0000259" key="12">
    <source>
        <dbReference type="Pfam" id="PF03895"/>
    </source>
</evidence>
<evidence type="ECO:0000256" key="3">
    <source>
        <dbReference type="ARBA" id="ARBA00005848"/>
    </source>
</evidence>
<dbReference type="Pfam" id="PF05662">
    <property type="entry name" value="YadA_stalk"/>
    <property type="match status" value="1"/>
</dbReference>
<evidence type="ECO:0000259" key="14">
    <source>
        <dbReference type="Pfam" id="PF05662"/>
    </source>
</evidence>
<comment type="similarity">
    <text evidence="3">Belongs to the autotransporter-2 (AT-2) (TC 1.B.40) family.</text>
</comment>
<keyword evidence="8" id="KW-0653">Protein transport</keyword>
<comment type="subcellular location">
    <subcellularLocation>
        <location evidence="2">Cell outer membrane</location>
    </subcellularLocation>
    <subcellularLocation>
        <location evidence="1">Cell surface</location>
    </subcellularLocation>
</comment>
<dbReference type="GO" id="GO:0009986">
    <property type="term" value="C:cell surface"/>
    <property type="evidence" value="ECO:0007669"/>
    <property type="project" value="UniProtKB-SubCell"/>
</dbReference>
<evidence type="ECO:0000256" key="9">
    <source>
        <dbReference type="ARBA" id="ARBA00023136"/>
    </source>
</evidence>
<comment type="caution">
    <text evidence="15">The sequence shown here is derived from an EMBL/GenBank/DDBJ whole genome shotgun (WGS) entry which is preliminary data.</text>
</comment>
<evidence type="ECO:0000259" key="13">
    <source>
        <dbReference type="Pfam" id="PF05658"/>
    </source>
</evidence>
<feature type="domain" description="Trimeric autotransporter adhesin YadA-like C-terminal membrane anchor" evidence="12">
    <location>
        <begin position="322"/>
        <end position="372"/>
    </location>
</feature>
<evidence type="ECO:0000256" key="8">
    <source>
        <dbReference type="ARBA" id="ARBA00022927"/>
    </source>
</evidence>
<evidence type="ECO:0000256" key="1">
    <source>
        <dbReference type="ARBA" id="ARBA00004241"/>
    </source>
</evidence>
<feature type="domain" description="Trimeric autotransporter adhesin YadA-like head" evidence="13">
    <location>
        <begin position="154"/>
        <end position="175"/>
    </location>
</feature>
<evidence type="ECO:0008006" key="17">
    <source>
        <dbReference type="Google" id="ProtNLM"/>
    </source>
</evidence>
<dbReference type="EMBL" id="PYLY01000010">
    <property type="protein sequence ID" value="PSU07649.1"/>
    <property type="molecule type" value="Genomic_DNA"/>
</dbReference>
<keyword evidence="10" id="KW-0998">Cell outer membrane</keyword>
<evidence type="ECO:0000256" key="6">
    <source>
        <dbReference type="ARBA" id="ARBA00022692"/>
    </source>
</evidence>
<dbReference type="InterPro" id="IPR005594">
    <property type="entry name" value="YadA_C"/>
</dbReference>
<sequence>MELIMNSYQKTCAVLAMLSTSTITYASPINAHSPSNLLSHNITLGYQAKTDSGKDSAIAIGTNTAANSDSAAVFGAGASATGVQSTAIGSRAKTYGHAASAFGSGATANSYRSIAIGAESKATGSNAIAMGDSSITKGDNAIAIGRAATANATTIALGDHTQATGKNSIAIGNNSQSNDGQVSFGNAKVQRRLEHVANGKANTDAVNMGQLHQQITQNHIYIQQQKNNAIIEAKHYLDKQQQIAVTETKHYVAQQNITTLNNAKIYTDQQSVTTLSAANQYTDQKVNLLTHRIEKVHNQANAGIASAMAMSSIPMRQGYHYTIGMGAANYGNQSAMAIGGKFDIGQHSIITLAASDDSQHNAGIAAGFGFGF</sequence>
<proteinExistence type="inferred from homology"/>
<keyword evidence="6" id="KW-0812">Transmembrane</keyword>
<keyword evidence="4" id="KW-0813">Transport</keyword>
<keyword evidence="9" id="KW-0472">Membrane</keyword>
<feature type="signal peptide" evidence="11">
    <location>
        <begin position="1"/>
        <end position="26"/>
    </location>
</feature>
<name>A0A2T3HZK2_9GAMM</name>
<feature type="domain" description="Trimeric autotransporter adhesin YadA-like head" evidence="13">
    <location>
        <begin position="122"/>
        <end position="146"/>
    </location>
</feature>
<dbReference type="Gene3D" id="2.150.10.10">
    <property type="entry name" value="Serralysin-like metalloprotease, C-terminal"/>
    <property type="match status" value="1"/>
</dbReference>
<dbReference type="InterPro" id="IPR011049">
    <property type="entry name" value="Serralysin-like_metalloprot_C"/>
</dbReference>
<dbReference type="CDD" id="cd12820">
    <property type="entry name" value="LbR_YadA-like"/>
    <property type="match status" value="1"/>
</dbReference>
<evidence type="ECO:0000313" key="16">
    <source>
        <dbReference type="Proteomes" id="UP000241858"/>
    </source>
</evidence>
<dbReference type="Pfam" id="PF05658">
    <property type="entry name" value="YadA_head"/>
    <property type="match status" value="3"/>
</dbReference>
<evidence type="ECO:0000256" key="7">
    <source>
        <dbReference type="ARBA" id="ARBA00022729"/>
    </source>
</evidence>
<dbReference type="Gene3D" id="1.20.5.2280">
    <property type="match status" value="1"/>
</dbReference>
<dbReference type="SUPFAM" id="SSF101967">
    <property type="entry name" value="Adhesin YadA, collagen-binding domain"/>
    <property type="match status" value="1"/>
</dbReference>
<evidence type="ECO:0000256" key="2">
    <source>
        <dbReference type="ARBA" id="ARBA00004442"/>
    </source>
</evidence>
<organism evidence="15 16">
    <name type="scientific">Photobacterium aquimaris</name>
    <dbReference type="NCBI Taxonomy" id="512643"/>
    <lineage>
        <taxon>Bacteria</taxon>
        <taxon>Pseudomonadati</taxon>
        <taxon>Pseudomonadota</taxon>
        <taxon>Gammaproteobacteria</taxon>
        <taxon>Vibrionales</taxon>
        <taxon>Vibrionaceae</taxon>
        <taxon>Photobacterium</taxon>
    </lineage>
</organism>
<keyword evidence="7 11" id="KW-0732">Signal</keyword>
<dbReference type="Proteomes" id="UP000241858">
    <property type="component" value="Unassembled WGS sequence"/>
</dbReference>
<dbReference type="GO" id="GO:0009279">
    <property type="term" value="C:cell outer membrane"/>
    <property type="evidence" value="ECO:0007669"/>
    <property type="project" value="UniProtKB-SubCell"/>
</dbReference>
<protein>
    <recommendedName>
        <fullName evidence="17">Adhesin YadA</fullName>
    </recommendedName>
</protein>
<dbReference type="InterPro" id="IPR045584">
    <property type="entry name" value="Pilin-like"/>
</dbReference>
<dbReference type="GO" id="GO:0015031">
    <property type="term" value="P:protein transport"/>
    <property type="evidence" value="ECO:0007669"/>
    <property type="project" value="UniProtKB-KW"/>
</dbReference>
<gene>
    <name evidence="15" type="ORF">C0W81_06705</name>
</gene>
<evidence type="ECO:0000256" key="11">
    <source>
        <dbReference type="SAM" id="SignalP"/>
    </source>
</evidence>
<evidence type="ECO:0000256" key="4">
    <source>
        <dbReference type="ARBA" id="ARBA00022448"/>
    </source>
</evidence>
<dbReference type="OrthoDB" id="1631723at2"/>
<reference evidence="15 16" key="1">
    <citation type="submission" date="2018-03" db="EMBL/GenBank/DDBJ databases">
        <title>Whole genome sequencing of Histamine producing bacteria.</title>
        <authorList>
            <person name="Butler K."/>
        </authorList>
    </citation>
    <scope>NUCLEOTIDE SEQUENCE [LARGE SCALE GENOMIC DNA]</scope>
    <source>
        <strain evidence="15 16">DSM 23343</strain>
    </source>
</reference>